<protein>
    <submittedName>
        <fullName evidence="1">Uncharacterized protein</fullName>
    </submittedName>
</protein>
<dbReference type="AlphaFoldDB" id="A0A0A8YRB7"/>
<organism evidence="1">
    <name type="scientific">Arundo donax</name>
    <name type="common">Giant reed</name>
    <name type="synonym">Donax arundinaceus</name>
    <dbReference type="NCBI Taxonomy" id="35708"/>
    <lineage>
        <taxon>Eukaryota</taxon>
        <taxon>Viridiplantae</taxon>
        <taxon>Streptophyta</taxon>
        <taxon>Embryophyta</taxon>
        <taxon>Tracheophyta</taxon>
        <taxon>Spermatophyta</taxon>
        <taxon>Magnoliopsida</taxon>
        <taxon>Liliopsida</taxon>
        <taxon>Poales</taxon>
        <taxon>Poaceae</taxon>
        <taxon>PACMAD clade</taxon>
        <taxon>Arundinoideae</taxon>
        <taxon>Arundineae</taxon>
        <taxon>Arundo</taxon>
    </lineage>
</organism>
<proteinExistence type="predicted"/>
<accession>A0A0A8YRB7</accession>
<sequence>MELHNLVKERLGDGARHIWMTERYEVRKLGEPINHSQHHRLATHPRKNFHKIHRDVAPDVGRHRQRLKQSYRVKVLGLVSLTNAAPLDEVAHALMELAVEGPTDTMQRLL</sequence>
<reference evidence="1" key="2">
    <citation type="journal article" date="2015" name="Data Brief">
        <title>Shoot transcriptome of the giant reed, Arundo donax.</title>
        <authorList>
            <person name="Barrero R.A."/>
            <person name="Guerrero F.D."/>
            <person name="Moolhuijzen P."/>
            <person name="Goolsby J.A."/>
            <person name="Tidwell J."/>
            <person name="Bellgard S.E."/>
            <person name="Bellgard M.I."/>
        </authorList>
    </citation>
    <scope>NUCLEOTIDE SEQUENCE</scope>
    <source>
        <tissue evidence="1">Shoot tissue taken approximately 20 cm above the soil surface</tissue>
    </source>
</reference>
<name>A0A0A8YRB7_ARUDO</name>
<dbReference type="EMBL" id="GBRH01268924">
    <property type="protein sequence ID" value="JAD28971.1"/>
    <property type="molecule type" value="Transcribed_RNA"/>
</dbReference>
<evidence type="ECO:0000313" key="1">
    <source>
        <dbReference type="EMBL" id="JAD28971.1"/>
    </source>
</evidence>
<reference evidence="1" key="1">
    <citation type="submission" date="2014-09" db="EMBL/GenBank/DDBJ databases">
        <authorList>
            <person name="Magalhaes I.L.F."/>
            <person name="Oliveira U."/>
            <person name="Santos F.R."/>
            <person name="Vidigal T.H.D.A."/>
            <person name="Brescovit A.D."/>
            <person name="Santos A.J."/>
        </authorList>
    </citation>
    <scope>NUCLEOTIDE SEQUENCE</scope>
    <source>
        <tissue evidence="1">Shoot tissue taken approximately 20 cm above the soil surface</tissue>
    </source>
</reference>